<protein>
    <submittedName>
        <fullName evidence="3">Integrase</fullName>
    </submittedName>
</protein>
<organism evidence="3 4">
    <name type="scientific">Siminovitchia terrae</name>
    <name type="common">Bacillus terrae</name>
    <dbReference type="NCBI Taxonomy" id="1914933"/>
    <lineage>
        <taxon>Bacteria</taxon>
        <taxon>Bacillati</taxon>
        <taxon>Bacillota</taxon>
        <taxon>Bacilli</taxon>
        <taxon>Bacillales</taxon>
        <taxon>Bacillaceae</taxon>
        <taxon>Siminovitchia</taxon>
    </lineage>
</organism>
<dbReference type="SUPFAM" id="SSF56349">
    <property type="entry name" value="DNA breaking-rejoining enzymes"/>
    <property type="match status" value="1"/>
</dbReference>
<comment type="caution">
    <text evidence="3">The sequence shown here is derived from an EMBL/GenBank/DDBJ whole genome shotgun (WGS) entry which is preliminary data.</text>
</comment>
<name>A0A429X395_SIMTE</name>
<dbReference type="GO" id="GO:0003677">
    <property type="term" value="F:DNA binding"/>
    <property type="evidence" value="ECO:0007669"/>
    <property type="project" value="InterPro"/>
</dbReference>
<reference evidence="3 4" key="1">
    <citation type="submission" date="2018-12" db="EMBL/GenBank/DDBJ databases">
        <authorList>
            <person name="Sun L."/>
            <person name="Chen Z."/>
        </authorList>
    </citation>
    <scope>NUCLEOTIDE SEQUENCE [LARGE SCALE GENOMIC DNA]</scope>
    <source>
        <strain evidence="3 4">LMG 29736</strain>
    </source>
</reference>
<gene>
    <name evidence="3" type="ORF">D5F11_020655</name>
</gene>
<sequence>MHCLRHIHAVLLLEARTDMKFIQERLGHRSMQITYDIYSHVSKKMDKKNTAPWTVFLSDILIFWGEGIYPNHFHHSPQTQMLLYQT</sequence>
<dbReference type="Pfam" id="PF00589">
    <property type="entry name" value="Phage_integrase"/>
    <property type="match status" value="1"/>
</dbReference>
<dbReference type="Proteomes" id="UP000287296">
    <property type="component" value="Unassembled WGS sequence"/>
</dbReference>
<dbReference type="InterPro" id="IPR011010">
    <property type="entry name" value="DNA_brk_join_enz"/>
</dbReference>
<proteinExistence type="predicted"/>
<dbReference type="Gene3D" id="1.10.443.10">
    <property type="entry name" value="Intergrase catalytic core"/>
    <property type="match status" value="1"/>
</dbReference>
<dbReference type="PROSITE" id="PS51898">
    <property type="entry name" value="TYR_RECOMBINASE"/>
    <property type="match status" value="1"/>
</dbReference>
<dbReference type="EMBL" id="QYTW02000028">
    <property type="protein sequence ID" value="RST57830.1"/>
    <property type="molecule type" value="Genomic_DNA"/>
</dbReference>
<evidence type="ECO:0000256" key="1">
    <source>
        <dbReference type="ARBA" id="ARBA00023172"/>
    </source>
</evidence>
<dbReference type="AlphaFoldDB" id="A0A429X395"/>
<evidence type="ECO:0000313" key="3">
    <source>
        <dbReference type="EMBL" id="RST57830.1"/>
    </source>
</evidence>
<feature type="domain" description="Tyr recombinase" evidence="2">
    <location>
        <begin position="1"/>
        <end position="51"/>
    </location>
</feature>
<dbReference type="InterPro" id="IPR002104">
    <property type="entry name" value="Integrase_catalytic"/>
</dbReference>
<dbReference type="OrthoDB" id="9803188at2"/>
<evidence type="ECO:0000259" key="2">
    <source>
        <dbReference type="PROSITE" id="PS51898"/>
    </source>
</evidence>
<dbReference type="InterPro" id="IPR013762">
    <property type="entry name" value="Integrase-like_cat_sf"/>
</dbReference>
<accession>A0A429X395</accession>
<dbReference type="GO" id="GO:0006310">
    <property type="term" value="P:DNA recombination"/>
    <property type="evidence" value="ECO:0007669"/>
    <property type="project" value="UniProtKB-KW"/>
</dbReference>
<dbReference type="GO" id="GO:0015074">
    <property type="term" value="P:DNA integration"/>
    <property type="evidence" value="ECO:0007669"/>
    <property type="project" value="InterPro"/>
</dbReference>
<evidence type="ECO:0000313" key="4">
    <source>
        <dbReference type="Proteomes" id="UP000287296"/>
    </source>
</evidence>
<keyword evidence="1" id="KW-0233">DNA recombination</keyword>